<keyword evidence="2" id="KW-0812">Transmembrane</keyword>
<dbReference type="AlphaFoldDB" id="A0A4E0QKC8"/>
<evidence type="ECO:0000313" key="3">
    <source>
        <dbReference type="EMBL" id="TGO01993.1"/>
    </source>
</evidence>
<organism evidence="3 4">
    <name type="scientific">Candidatus Thiomargarita nelsonii</name>
    <dbReference type="NCBI Taxonomy" id="1003181"/>
    <lineage>
        <taxon>Bacteria</taxon>
        <taxon>Pseudomonadati</taxon>
        <taxon>Pseudomonadota</taxon>
        <taxon>Gammaproteobacteria</taxon>
        <taxon>Thiotrichales</taxon>
        <taxon>Thiotrichaceae</taxon>
        <taxon>Thiomargarita</taxon>
    </lineage>
</organism>
<reference evidence="3 4" key="1">
    <citation type="journal article" date="2016" name="Front. Microbiol.">
        <title>Single-Cell (Meta-)Genomics of a Dimorphic Candidatus Thiomargarita nelsonii Reveals Genomic Plasticity.</title>
        <authorList>
            <person name="Flood B.E."/>
            <person name="Fliss P."/>
            <person name="Jones D.S."/>
            <person name="Dick G.J."/>
            <person name="Jain S."/>
            <person name="Kaster A.K."/>
            <person name="Winkel M."/>
            <person name="Mussmann M."/>
            <person name="Bailey J."/>
        </authorList>
    </citation>
    <scope>NUCLEOTIDE SEQUENCE [LARGE SCALE GENOMIC DNA]</scope>
    <source>
        <strain evidence="3">Hydrate Ridge</strain>
    </source>
</reference>
<comment type="caution">
    <text evidence="3">The sequence shown here is derived from an EMBL/GenBank/DDBJ whole genome shotgun (WGS) entry which is preliminary data.</text>
</comment>
<dbReference type="EMBL" id="JSZA02000281">
    <property type="protein sequence ID" value="TGO01993.1"/>
    <property type="molecule type" value="Genomic_DNA"/>
</dbReference>
<feature type="region of interest" description="Disordered" evidence="1">
    <location>
        <begin position="19"/>
        <end position="47"/>
    </location>
</feature>
<evidence type="ECO:0000313" key="4">
    <source>
        <dbReference type="Proteomes" id="UP000030428"/>
    </source>
</evidence>
<dbReference type="Proteomes" id="UP000030428">
    <property type="component" value="Unassembled WGS sequence"/>
</dbReference>
<feature type="transmembrane region" description="Helical" evidence="2">
    <location>
        <begin position="70"/>
        <end position="88"/>
    </location>
</feature>
<protein>
    <submittedName>
        <fullName evidence="3">Uncharacterized protein</fullName>
    </submittedName>
</protein>
<keyword evidence="2" id="KW-0472">Membrane</keyword>
<proteinExistence type="predicted"/>
<gene>
    <name evidence="3" type="ORF">PN36_32335</name>
</gene>
<keyword evidence="2" id="KW-1133">Transmembrane helix</keyword>
<accession>A0A4E0QKC8</accession>
<sequence>MRCNDPQTSLDLSKNVELSQKQVEDDNKPKRQSRAAHQEQEKKERRRQKAGIFCAFACARRGPRSVGGGFVFIFFPFLNLFGVCRAFIHAGF</sequence>
<evidence type="ECO:0000256" key="1">
    <source>
        <dbReference type="SAM" id="MobiDB-lite"/>
    </source>
</evidence>
<keyword evidence="4" id="KW-1185">Reference proteome</keyword>
<name>A0A4E0QKC8_9GAMM</name>
<evidence type="ECO:0000256" key="2">
    <source>
        <dbReference type="SAM" id="Phobius"/>
    </source>
</evidence>